<reference evidence="1" key="2">
    <citation type="journal article" date="2022" name="Proc. Natl. Acad. Sci. U.S.A.">
        <title>Diploid-dominant life cycles characterize the early evolution of Fungi.</title>
        <authorList>
            <person name="Amses K.R."/>
            <person name="Simmons D.R."/>
            <person name="Longcore J.E."/>
            <person name="Mondo S.J."/>
            <person name="Seto K."/>
            <person name="Jeronimo G.H."/>
            <person name="Bonds A.E."/>
            <person name="Quandt C.A."/>
            <person name="Davis W.J."/>
            <person name="Chang Y."/>
            <person name="Federici B.A."/>
            <person name="Kuo A."/>
            <person name="LaButti K."/>
            <person name="Pangilinan J."/>
            <person name="Andreopoulos W."/>
            <person name="Tritt A."/>
            <person name="Riley R."/>
            <person name="Hundley H."/>
            <person name="Johnson J."/>
            <person name="Lipzen A."/>
            <person name="Barry K."/>
            <person name="Lang B.F."/>
            <person name="Cuomo C.A."/>
            <person name="Buchler N.E."/>
            <person name="Grigoriev I.V."/>
            <person name="Spatafora J.W."/>
            <person name="Stajich J.E."/>
            <person name="James T.Y."/>
        </authorList>
    </citation>
    <scope>NUCLEOTIDE SEQUENCE</scope>
    <source>
        <strain evidence="1">AG</strain>
    </source>
</reference>
<gene>
    <name evidence="1" type="ORF">K450DRAFT_224840</name>
</gene>
<evidence type="ECO:0000313" key="2">
    <source>
        <dbReference type="Proteomes" id="UP001206595"/>
    </source>
</evidence>
<name>A0AAD5HG81_UMBRA</name>
<dbReference type="GeneID" id="75911628"/>
<proteinExistence type="predicted"/>
<protein>
    <submittedName>
        <fullName evidence="1">Uncharacterized protein</fullName>
    </submittedName>
</protein>
<accession>A0AAD5HG81</accession>
<dbReference type="RefSeq" id="XP_051448236.1">
    <property type="nucleotide sequence ID" value="XM_051586280.1"/>
</dbReference>
<reference evidence="1" key="1">
    <citation type="submission" date="2021-06" db="EMBL/GenBank/DDBJ databases">
        <authorList>
            <consortium name="DOE Joint Genome Institute"/>
            <person name="Mondo S.J."/>
            <person name="Amses K.R."/>
            <person name="Simmons D.R."/>
            <person name="Longcore J.E."/>
            <person name="Seto K."/>
            <person name="Alves G.H."/>
            <person name="Bonds A.E."/>
            <person name="Quandt C.A."/>
            <person name="Davis W.J."/>
            <person name="Chang Y."/>
            <person name="Letcher P.M."/>
            <person name="Powell M.J."/>
            <person name="Kuo A."/>
            <person name="Labutti K."/>
            <person name="Pangilinan J."/>
            <person name="Andreopoulos W."/>
            <person name="Tritt A."/>
            <person name="Riley R."/>
            <person name="Hundley H."/>
            <person name="Johnson J."/>
            <person name="Lipzen A."/>
            <person name="Barry K."/>
            <person name="Berbee M.L."/>
            <person name="Buchler N.E."/>
            <person name="Grigoriev I.V."/>
            <person name="Spatafora J.W."/>
            <person name="Stajich J.E."/>
            <person name="James T.Y."/>
        </authorList>
    </citation>
    <scope>NUCLEOTIDE SEQUENCE</scope>
    <source>
        <strain evidence="1">AG</strain>
    </source>
</reference>
<sequence length="81" mass="9346">MSMIIEGLEEERRKFVDARNPRDLNKLREAISRADSYTINNSTLSLQNVFCELKDSILSILDKKSSPVSQRRIHFEASFVS</sequence>
<keyword evidence="2" id="KW-1185">Reference proteome</keyword>
<dbReference type="Proteomes" id="UP001206595">
    <property type="component" value="Unassembled WGS sequence"/>
</dbReference>
<comment type="caution">
    <text evidence="1">The sequence shown here is derived from an EMBL/GenBank/DDBJ whole genome shotgun (WGS) entry which is preliminary data.</text>
</comment>
<dbReference type="EMBL" id="MU620897">
    <property type="protein sequence ID" value="KAI8583232.1"/>
    <property type="molecule type" value="Genomic_DNA"/>
</dbReference>
<dbReference type="AlphaFoldDB" id="A0AAD5HG81"/>
<organism evidence="1 2">
    <name type="scientific">Umbelopsis ramanniana AG</name>
    <dbReference type="NCBI Taxonomy" id="1314678"/>
    <lineage>
        <taxon>Eukaryota</taxon>
        <taxon>Fungi</taxon>
        <taxon>Fungi incertae sedis</taxon>
        <taxon>Mucoromycota</taxon>
        <taxon>Mucoromycotina</taxon>
        <taxon>Umbelopsidomycetes</taxon>
        <taxon>Umbelopsidales</taxon>
        <taxon>Umbelopsidaceae</taxon>
        <taxon>Umbelopsis</taxon>
    </lineage>
</organism>
<evidence type="ECO:0000313" key="1">
    <source>
        <dbReference type="EMBL" id="KAI8583232.1"/>
    </source>
</evidence>